<dbReference type="InterPro" id="IPR032875">
    <property type="entry name" value="Succ_CoA_lig_flav_dom"/>
</dbReference>
<evidence type="ECO:0000259" key="3">
    <source>
        <dbReference type="SMART" id="SM00881"/>
    </source>
</evidence>
<dbReference type="OrthoDB" id="9807426at2"/>
<accession>A0A0N7LQ41</accession>
<gene>
    <name evidence="4" type="ORF">RUA4292_01131</name>
</gene>
<protein>
    <submittedName>
        <fullName evidence="4">Acetyl coenzyme A synthetase (ADP forming), alpha domain</fullName>
    </submittedName>
</protein>
<dbReference type="AlphaFoldDB" id="A0A0N7LQ41"/>
<dbReference type="PANTHER" id="PTHR42793:SF4">
    <property type="entry name" value="BLL6376 PROTEIN"/>
    <property type="match status" value="1"/>
</dbReference>
<keyword evidence="1" id="KW-0816">Tricarboxylic acid cycle</keyword>
<dbReference type="InterPro" id="IPR013815">
    <property type="entry name" value="ATP_grasp_subdomain_1"/>
</dbReference>
<dbReference type="STRING" id="81569.RUM4293_01503"/>
<organism evidence="4 5">
    <name type="scientific">Ruegeria atlantica</name>
    <dbReference type="NCBI Taxonomy" id="81569"/>
    <lineage>
        <taxon>Bacteria</taxon>
        <taxon>Pseudomonadati</taxon>
        <taxon>Pseudomonadota</taxon>
        <taxon>Alphaproteobacteria</taxon>
        <taxon>Rhodobacterales</taxon>
        <taxon>Roseobacteraceae</taxon>
        <taxon>Ruegeria</taxon>
    </lineage>
</organism>
<dbReference type="RefSeq" id="WP_058276719.1">
    <property type="nucleotide sequence ID" value="NZ_CYPU01000019.1"/>
</dbReference>
<dbReference type="FunFam" id="3.40.50.261:FF:000021">
    <property type="entry name" value="Acetyl-CoA synthetase, putative"/>
    <property type="match status" value="1"/>
</dbReference>
<name>A0A0N7LQ41_9RHOB</name>
<dbReference type="Gene3D" id="3.30.1490.20">
    <property type="entry name" value="ATP-grasp fold, A domain"/>
    <property type="match status" value="1"/>
</dbReference>
<dbReference type="Gene3D" id="3.40.50.261">
    <property type="entry name" value="Succinyl-CoA synthetase domains"/>
    <property type="match status" value="2"/>
</dbReference>
<dbReference type="Gene3D" id="3.30.470.20">
    <property type="entry name" value="ATP-grasp fold, B domain"/>
    <property type="match status" value="1"/>
</dbReference>
<dbReference type="InterPro" id="IPR016102">
    <property type="entry name" value="Succinyl-CoA_synth-like"/>
</dbReference>
<dbReference type="Proteomes" id="UP000050783">
    <property type="component" value="Unassembled WGS sequence"/>
</dbReference>
<dbReference type="Pfam" id="PF13380">
    <property type="entry name" value="CoA_binding_2"/>
    <property type="match status" value="1"/>
</dbReference>
<sequence>MTPKRRANFERLLKPRSIAFVGGRDATIAVREARRRGFAGQMWAVNPKRADLEGVPCVPSFADLPDAPDAVYLAIPAAGVVAALGKLAEMGVGGVVCFSAGFKETGDTAAEQSLIAATGEMALIGPNCYGLINYIDNAALWSFEHGGWSPGYGAAIVTQSGMFSSDITMSARSLPLAYMVSAGNQAVLGLEDFLDAFAEDPAVRAIGLHIEGLQDMPAFERAALKAIERGVAVVALKTGSSSIGAALTVSHTGSLSGSDALYEGLFARTGVISVTNPAQFLETLKYLCVVGAPEGPNVAGFTCSGGGATMLADHAEKIGLAFPVVRADERAALADLLPDIATVSNPLDYTTPIWGQAEHTYPVFAKAMDAMAADAAVLVQDYPAEGLDASKIYYQNDAGAFAQAASERGIPAAICATLPENLDTETRRHLISTGIAPMQGIHETLNAVQSAAIWGERRNRILAAKPAPLFAGIPAGIPRMLTEDAGKAWLAERGFMVPRGQTTTAQYAEAVAHKVGYPVALKMMSPRIAHKSEAGAVALGIADASGLKHALDQMNGSVAAHDGQAITDRYLIEAMSPTPLAEMIVTLRSDPQFGAALVLGSGGVLTELVGDAATLLLPATEDDIFCALRSLKVFRLLEGFRGRPRADMDKVVDALYGLCCAFLQDREKISEIEINPMFVYADHIVAVDALIHENCA</sequence>
<feature type="domain" description="CoA-binding" evidence="3">
    <location>
        <begin position="12"/>
        <end position="102"/>
    </location>
</feature>
<dbReference type="GeneID" id="55492400"/>
<dbReference type="EMBL" id="CYPU01000019">
    <property type="protein sequence ID" value="CUH46964.1"/>
    <property type="molecule type" value="Genomic_DNA"/>
</dbReference>
<proteinExistence type="inferred from homology"/>
<evidence type="ECO:0000313" key="4">
    <source>
        <dbReference type="EMBL" id="CUH46964.1"/>
    </source>
</evidence>
<dbReference type="Pfam" id="PF13607">
    <property type="entry name" value="Succ_CoA_lig"/>
    <property type="match status" value="1"/>
</dbReference>
<dbReference type="SUPFAM" id="SSF51735">
    <property type="entry name" value="NAD(P)-binding Rossmann-fold domains"/>
    <property type="match status" value="1"/>
</dbReference>
<dbReference type="SUPFAM" id="SSF56059">
    <property type="entry name" value="Glutathione synthetase ATP-binding domain-like"/>
    <property type="match status" value="1"/>
</dbReference>
<dbReference type="SMART" id="SM00881">
    <property type="entry name" value="CoA_binding"/>
    <property type="match status" value="1"/>
</dbReference>
<evidence type="ECO:0000256" key="2">
    <source>
        <dbReference type="ARBA" id="ARBA00060888"/>
    </source>
</evidence>
<dbReference type="Pfam" id="PF13549">
    <property type="entry name" value="ATP-grasp_5"/>
    <property type="match status" value="1"/>
</dbReference>
<evidence type="ECO:0000313" key="5">
    <source>
        <dbReference type="Proteomes" id="UP000050783"/>
    </source>
</evidence>
<dbReference type="InterPro" id="IPR003781">
    <property type="entry name" value="CoA-bd"/>
</dbReference>
<evidence type="ECO:0000256" key="1">
    <source>
        <dbReference type="ARBA" id="ARBA00022532"/>
    </source>
</evidence>
<dbReference type="GO" id="GO:0006099">
    <property type="term" value="P:tricarboxylic acid cycle"/>
    <property type="evidence" value="ECO:0007669"/>
    <property type="project" value="UniProtKB-KW"/>
</dbReference>
<comment type="similarity">
    <text evidence="2">In the N-terminal section; belongs to the acetate CoA ligase alpha subunit family.</text>
</comment>
<dbReference type="FunFam" id="3.30.1490.20:FF:000020">
    <property type="entry name" value="Protein lysine acetyltransferase"/>
    <property type="match status" value="1"/>
</dbReference>
<dbReference type="SUPFAM" id="SSF52210">
    <property type="entry name" value="Succinyl-CoA synthetase domains"/>
    <property type="match status" value="2"/>
</dbReference>
<dbReference type="Gene3D" id="3.40.50.720">
    <property type="entry name" value="NAD(P)-binding Rossmann-like Domain"/>
    <property type="match status" value="1"/>
</dbReference>
<reference evidence="4 5" key="1">
    <citation type="submission" date="2015-09" db="EMBL/GenBank/DDBJ databases">
        <authorList>
            <consortium name="Swine Surveillance"/>
        </authorList>
    </citation>
    <scope>NUCLEOTIDE SEQUENCE [LARGE SCALE GENOMIC DNA]</scope>
    <source>
        <strain evidence="4 5">CECT 4292</strain>
    </source>
</reference>
<dbReference type="InterPro" id="IPR036291">
    <property type="entry name" value="NAD(P)-bd_dom_sf"/>
</dbReference>
<dbReference type="PANTHER" id="PTHR42793">
    <property type="entry name" value="COA BINDING DOMAIN CONTAINING PROTEIN"/>
    <property type="match status" value="1"/>
</dbReference>
<dbReference type="GO" id="GO:0005524">
    <property type="term" value="F:ATP binding"/>
    <property type="evidence" value="ECO:0007669"/>
    <property type="project" value="InterPro"/>
</dbReference>